<evidence type="ECO:0000313" key="14">
    <source>
        <dbReference type="EMBL" id="SJM95389.1"/>
    </source>
</evidence>
<proteinExistence type="inferred from homology"/>
<keyword evidence="7" id="KW-0653">Protein transport</keyword>
<feature type="signal peptide" evidence="13">
    <location>
        <begin position="1"/>
        <end position="21"/>
    </location>
</feature>
<name>A0A1R4HGP9_9GAMM</name>
<keyword evidence="11" id="KW-0998">Cell outer membrane</keyword>
<evidence type="ECO:0000256" key="4">
    <source>
        <dbReference type="ARBA" id="ARBA00016202"/>
    </source>
</evidence>
<evidence type="ECO:0000256" key="11">
    <source>
        <dbReference type="ARBA" id="ARBA00023237"/>
    </source>
</evidence>
<comment type="subcellular location">
    <subcellularLocation>
        <location evidence="1">Cell outer membrane</location>
        <topology evidence="1">Lipid-anchor</topology>
    </subcellularLocation>
</comment>
<dbReference type="AlphaFoldDB" id="A0A1R4HGP9"/>
<evidence type="ECO:0000256" key="5">
    <source>
        <dbReference type="ARBA" id="ARBA00022448"/>
    </source>
</evidence>
<dbReference type="InterPro" id="IPR029046">
    <property type="entry name" value="LolA/LolB/LppX"/>
</dbReference>
<keyword evidence="6 13" id="KW-0732">Signal</keyword>
<feature type="chain" id="PRO_5012865158" description="Outer-membrane lipoprotein LolB" evidence="13">
    <location>
        <begin position="22"/>
        <end position="199"/>
    </location>
</feature>
<evidence type="ECO:0000256" key="12">
    <source>
        <dbReference type="ARBA" id="ARBA00023288"/>
    </source>
</evidence>
<reference evidence="15" key="1">
    <citation type="submission" date="2017-02" db="EMBL/GenBank/DDBJ databases">
        <authorList>
            <person name="Daims H."/>
        </authorList>
    </citation>
    <scope>NUCLEOTIDE SEQUENCE [LARGE SCALE GENOMIC DNA]</scope>
</reference>
<evidence type="ECO:0000256" key="10">
    <source>
        <dbReference type="ARBA" id="ARBA00023186"/>
    </source>
</evidence>
<evidence type="ECO:0000313" key="15">
    <source>
        <dbReference type="Proteomes" id="UP000195442"/>
    </source>
</evidence>
<accession>A0A1R4HGP9</accession>
<organism evidence="14 15">
    <name type="scientific">Crenothrix polyspora</name>
    <dbReference type="NCBI Taxonomy" id="360316"/>
    <lineage>
        <taxon>Bacteria</taxon>
        <taxon>Pseudomonadati</taxon>
        <taxon>Pseudomonadota</taxon>
        <taxon>Gammaproteobacteria</taxon>
        <taxon>Methylococcales</taxon>
        <taxon>Crenotrichaceae</taxon>
        <taxon>Crenothrix</taxon>
    </lineage>
</organism>
<dbReference type="EMBL" id="FUKJ01000418">
    <property type="protein sequence ID" value="SJM95389.1"/>
    <property type="molecule type" value="Genomic_DNA"/>
</dbReference>
<keyword evidence="9" id="KW-0564">Palmitate</keyword>
<evidence type="ECO:0000256" key="13">
    <source>
        <dbReference type="SAM" id="SignalP"/>
    </source>
</evidence>
<evidence type="ECO:0000256" key="6">
    <source>
        <dbReference type="ARBA" id="ARBA00022729"/>
    </source>
</evidence>
<dbReference type="InterPro" id="IPR004565">
    <property type="entry name" value="OM_lipoprot_LolB"/>
</dbReference>
<evidence type="ECO:0000256" key="1">
    <source>
        <dbReference type="ARBA" id="ARBA00004459"/>
    </source>
</evidence>
<keyword evidence="10" id="KW-0143">Chaperone</keyword>
<evidence type="ECO:0000256" key="9">
    <source>
        <dbReference type="ARBA" id="ARBA00023139"/>
    </source>
</evidence>
<evidence type="ECO:0000256" key="8">
    <source>
        <dbReference type="ARBA" id="ARBA00023136"/>
    </source>
</evidence>
<comment type="similarity">
    <text evidence="2">Belongs to the LolB family.</text>
</comment>
<dbReference type="SUPFAM" id="SSF89392">
    <property type="entry name" value="Prokaryotic lipoproteins and lipoprotein localization factors"/>
    <property type="match status" value="1"/>
</dbReference>
<dbReference type="CDD" id="cd16326">
    <property type="entry name" value="LolB"/>
    <property type="match status" value="1"/>
</dbReference>
<dbReference type="GO" id="GO:0015031">
    <property type="term" value="P:protein transport"/>
    <property type="evidence" value="ECO:0007669"/>
    <property type="project" value="UniProtKB-KW"/>
</dbReference>
<dbReference type="PROSITE" id="PS51257">
    <property type="entry name" value="PROKAR_LIPOPROTEIN"/>
    <property type="match status" value="1"/>
</dbReference>
<evidence type="ECO:0000256" key="3">
    <source>
        <dbReference type="ARBA" id="ARBA00011245"/>
    </source>
</evidence>
<keyword evidence="5" id="KW-0813">Transport</keyword>
<protein>
    <recommendedName>
        <fullName evidence="4">Outer-membrane lipoprotein LolB</fullName>
    </recommendedName>
</protein>
<dbReference type="Gene3D" id="2.50.20.10">
    <property type="entry name" value="Lipoprotein localisation LolA/LolB/LppX"/>
    <property type="match status" value="1"/>
</dbReference>
<keyword evidence="12 14" id="KW-0449">Lipoprotein</keyword>
<dbReference type="NCBIfam" id="TIGR00548">
    <property type="entry name" value="lolB"/>
    <property type="match status" value="1"/>
</dbReference>
<evidence type="ECO:0000256" key="2">
    <source>
        <dbReference type="ARBA" id="ARBA00009696"/>
    </source>
</evidence>
<evidence type="ECO:0000256" key="7">
    <source>
        <dbReference type="ARBA" id="ARBA00022927"/>
    </source>
</evidence>
<dbReference type="GO" id="GO:0009279">
    <property type="term" value="C:cell outer membrane"/>
    <property type="evidence" value="ECO:0007669"/>
    <property type="project" value="UniProtKB-SubCell"/>
</dbReference>
<dbReference type="RefSeq" id="WP_256969624.1">
    <property type="nucleotide sequence ID" value="NZ_FUKJ01000418.1"/>
</dbReference>
<sequence>MALRLKIRTLCGALLVASALAACSTALVIPDQPYLKSARNHLYALRQWSLEGRLAMSAKKDSWSANMAWQHDASVEEIKLSGPLGQGAALIRLTKAQVVIDRGGKGVQTSTNPEQFIEQQLGMAVPIHSLRYWVVGLPEPGVSFFETEAGFKQGQWLVAYKEMQSVGNQAMPRKITVMNDQVRLKVIIDQWTLNDIKPN</sequence>
<keyword evidence="15" id="KW-1185">Reference proteome</keyword>
<dbReference type="Proteomes" id="UP000195442">
    <property type="component" value="Unassembled WGS sequence"/>
</dbReference>
<keyword evidence="8" id="KW-0472">Membrane</keyword>
<gene>
    <name evidence="14" type="ORF">CRENPOLYSF2_540027</name>
</gene>
<dbReference type="Pfam" id="PF03550">
    <property type="entry name" value="LolB"/>
    <property type="match status" value="1"/>
</dbReference>
<comment type="subunit">
    <text evidence="3">Monomer.</text>
</comment>